<evidence type="ECO:0000259" key="9">
    <source>
        <dbReference type="PROSITE" id="PS50980"/>
    </source>
</evidence>
<proteinExistence type="inferred from homology"/>
<dbReference type="PANTHER" id="PTHR43842">
    <property type="entry name" value="PROPIONYL-COA CARBOXYLASE BETA CHAIN"/>
    <property type="match status" value="1"/>
</dbReference>
<sequence length="535" mass="58875">MFRVARSSARIWSSLIRASPRQITGSANTLEVRKRIEETREKIKLGGGEKRIESQHKRGKLTARERIELLADPDTFVEYDSFMEHDCHDFGMDKQKFTGDSVVTGHCKVNGRTVYLYSQDFTVFGGSLSLVHARKICKVMDQAMLVGAPLIGLNDSGGARIQEGVASLAGYADIFQRNVNASGVIPQISLILGPCAGGAVYSPALTDFIFMVQDTSYMFITGPDVVKSVTNEDVTQEELGGAKTHTSVSGVAHRAFHNDVDALLSLRHFLTYLPSSNKQKIPPIRECHDAVDRLVPSLTTVVPLEPTTAYDMYEIIKATVDEREMFEIMPSYAKNIIVGFARLGGRTVGIVANQPRVSAGCLDINASVKGARFVRFCDAFNIPLVTFVDVPGFLPGTVQEFGGIIRHGAKLIFAYSEATVPKLTVITRKAYGGAYCVMSSKHLRGDINYAWPTAEVAVMGAKGAVKIIFRGKTDQEQAEEDYIKAFANPFPAAGRGFVDDVLDPQLTRMRLCHDLEMLENKTLENPWKKHANMPL</sequence>
<dbReference type="GO" id="GO:0004658">
    <property type="term" value="F:propionyl-CoA carboxylase activity"/>
    <property type="evidence" value="ECO:0007669"/>
    <property type="project" value="UniProtKB-EC"/>
</dbReference>
<name>A0AAV2T370_CALDB</name>
<evidence type="ECO:0000256" key="5">
    <source>
        <dbReference type="ARBA" id="ARBA00041138"/>
    </source>
</evidence>
<dbReference type="InterPro" id="IPR029045">
    <property type="entry name" value="ClpP/crotonase-like_dom_sf"/>
</dbReference>
<dbReference type="InterPro" id="IPR034733">
    <property type="entry name" value="AcCoA_carboxyl_beta"/>
</dbReference>
<evidence type="ECO:0000259" key="10">
    <source>
        <dbReference type="PROSITE" id="PS50989"/>
    </source>
</evidence>
<reference evidence="11" key="1">
    <citation type="submission" date="2024-06" db="EMBL/GenBank/DDBJ databases">
        <authorList>
            <person name="Liu X."/>
            <person name="Lenzi L."/>
            <person name="Haldenby T S."/>
            <person name="Uol C."/>
        </authorList>
    </citation>
    <scope>NUCLEOTIDE SEQUENCE</scope>
</reference>
<dbReference type="PROSITE" id="PS50980">
    <property type="entry name" value="COA_CT_NTER"/>
    <property type="match status" value="1"/>
</dbReference>
<dbReference type="InterPro" id="IPR051047">
    <property type="entry name" value="AccD/PCCB"/>
</dbReference>
<comment type="catalytic activity">
    <reaction evidence="8">
        <text>propanoyl-CoA + hydrogencarbonate + ATP = (S)-methylmalonyl-CoA + ADP + phosphate + H(+)</text>
        <dbReference type="Rhea" id="RHEA:23720"/>
        <dbReference type="ChEBI" id="CHEBI:15378"/>
        <dbReference type="ChEBI" id="CHEBI:17544"/>
        <dbReference type="ChEBI" id="CHEBI:30616"/>
        <dbReference type="ChEBI" id="CHEBI:43474"/>
        <dbReference type="ChEBI" id="CHEBI:57327"/>
        <dbReference type="ChEBI" id="CHEBI:57392"/>
        <dbReference type="ChEBI" id="CHEBI:456216"/>
        <dbReference type="EC" id="6.4.1.3"/>
    </reaction>
    <physiologicalReaction direction="left-to-right" evidence="8">
        <dbReference type="Rhea" id="RHEA:23721"/>
    </physiologicalReaction>
</comment>
<gene>
    <name evidence="11" type="ORF">CDAUBV1_LOCUS4186</name>
</gene>
<evidence type="ECO:0000256" key="7">
    <source>
        <dbReference type="ARBA" id="ARBA00048208"/>
    </source>
</evidence>
<dbReference type="AlphaFoldDB" id="A0AAV2T370"/>
<feature type="domain" description="CoA carboxyltransferase N-terminal" evidence="9">
    <location>
        <begin position="29"/>
        <end position="285"/>
    </location>
</feature>
<comment type="similarity">
    <text evidence="2">Belongs to the AccD/PCCB family.</text>
</comment>
<dbReference type="GO" id="GO:0005739">
    <property type="term" value="C:mitochondrion"/>
    <property type="evidence" value="ECO:0007669"/>
    <property type="project" value="TreeGrafter"/>
</dbReference>
<dbReference type="EC" id="6.4.1.3" evidence="3"/>
<comment type="pathway">
    <text evidence="1">Metabolic intermediate metabolism; propanoyl-CoA degradation; succinyl-CoA from propanoyl-CoA: step 1/3.</text>
</comment>
<dbReference type="SUPFAM" id="SSF52096">
    <property type="entry name" value="ClpP/crotonase"/>
    <property type="match status" value="2"/>
</dbReference>
<comment type="subunit">
    <text evidence="4">The holoenzyme is a dodecamer composed of 6 PCCA/alpha subunits and 6 PCCB/beta subunits.</text>
</comment>
<dbReference type="GO" id="GO:0009062">
    <property type="term" value="P:fatty acid catabolic process"/>
    <property type="evidence" value="ECO:0007669"/>
    <property type="project" value="UniProtKB-ARBA"/>
</dbReference>
<accession>A0AAV2T370</accession>
<feature type="domain" description="CoA carboxyltransferase C-terminal" evidence="10">
    <location>
        <begin position="290"/>
        <end position="529"/>
    </location>
</feature>
<dbReference type="FunFam" id="3.90.226.10:FF:000017">
    <property type="entry name" value="Propionyl-CoA carboxylase subunit beta 5"/>
    <property type="match status" value="1"/>
</dbReference>
<dbReference type="EMBL" id="CAXLJL010000101">
    <property type="protein sequence ID" value="CAL5131675.1"/>
    <property type="molecule type" value="Genomic_DNA"/>
</dbReference>
<dbReference type="Proteomes" id="UP001497525">
    <property type="component" value="Unassembled WGS sequence"/>
</dbReference>
<organism evidence="11 12">
    <name type="scientific">Calicophoron daubneyi</name>
    <name type="common">Rumen fluke</name>
    <name type="synonym">Paramphistomum daubneyi</name>
    <dbReference type="NCBI Taxonomy" id="300641"/>
    <lineage>
        <taxon>Eukaryota</taxon>
        <taxon>Metazoa</taxon>
        <taxon>Spiralia</taxon>
        <taxon>Lophotrochozoa</taxon>
        <taxon>Platyhelminthes</taxon>
        <taxon>Trematoda</taxon>
        <taxon>Digenea</taxon>
        <taxon>Plagiorchiida</taxon>
        <taxon>Pronocephalata</taxon>
        <taxon>Paramphistomoidea</taxon>
        <taxon>Paramphistomidae</taxon>
        <taxon>Calicophoron</taxon>
    </lineage>
</organism>
<dbReference type="Gene3D" id="3.90.226.10">
    <property type="entry name" value="2-enoyl-CoA Hydratase, Chain A, domain 1"/>
    <property type="match status" value="2"/>
</dbReference>
<dbReference type="InterPro" id="IPR011763">
    <property type="entry name" value="COA_CT_C"/>
</dbReference>
<evidence type="ECO:0000256" key="4">
    <source>
        <dbReference type="ARBA" id="ARBA00038567"/>
    </source>
</evidence>
<protein>
    <recommendedName>
        <fullName evidence="5">Propionyl-CoA carboxylase beta chain, mitochondrial</fullName>
        <ecNumber evidence="3">6.4.1.3</ecNumber>
    </recommendedName>
    <alternativeName>
        <fullName evidence="6">Propanoyl-CoA:carbon dioxide ligase subunit beta</fullName>
    </alternativeName>
</protein>
<dbReference type="InterPro" id="IPR011762">
    <property type="entry name" value="COA_CT_N"/>
</dbReference>
<evidence type="ECO:0000256" key="2">
    <source>
        <dbReference type="ARBA" id="ARBA00006102"/>
    </source>
</evidence>
<evidence type="ECO:0000256" key="1">
    <source>
        <dbReference type="ARBA" id="ARBA00005060"/>
    </source>
</evidence>
<comment type="caution">
    <text evidence="11">The sequence shown here is derived from an EMBL/GenBank/DDBJ whole genome shotgun (WGS) entry which is preliminary data.</text>
</comment>
<evidence type="ECO:0000256" key="3">
    <source>
        <dbReference type="ARBA" id="ARBA00013050"/>
    </source>
</evidence>
<comment type="catalytic activity">
    <reaction evidence="7">
        <text>butanoyl-CoA + hydrogencarbonate + ATP = (2S)-ethylmalonyl-CoA + ADP + phosphate + H(+)</text>
        <dbReference type="Rhea" id="RHEA:59520"/>
        <dbReference type="ChEBI" id="CHEBI:15378"/>
        <dbReference type="ChEBI" id="CHEBI:17544"/>
        <dbReference type="ChEBI" id="CHEBI:30616"/>
        <dbReference type="ChEBI" id="CHEBI:43474"/>
        <dbReference type="ChEBI" id="CHEBI:57371"/>
        <dbReference type="ChEBI" id="CHEBI:60909"/>
        <dbReference type="ChEBI" id="CHEBI:456216"/>
    </reaction>
    <physiologicalReaction direction="left-to-right" evidence="7">
        <dbReference type="Rhea" id="RHEA:59521"/>
    </physiologicalReaction>
</comment>
<dbReference type="PROSITE" id="PS50989">
    <property type="entry name" value="COA_CT_CTER"/>
    <property type="match status" value="1"/>
</dbReference>
<evidence type="ECO:0000256" key="8">
    <source>
        <dbReference type="ARBA" id="ARBA00049495"/>
    </source>
</evidence>
<dbReference type="PANTHER" id="PTHR43842:SF2">
    <property type="entry name" value="PROPIONYL-COA CARBOXYLASE BETA CHAIN, MITOCHONDRIAL"/>
    <property type="match status" value="1"/>
</dbReference>
<evidence type="ECO:0000313" key="11">
    <source>
        <dbReference type="EMBL" id="CAL5131675.1"/>
    </source>
</evidence>
<evidence type="ECO:0000256" key="6">
    <source>
        <dbReference type="ARBA" id="ARBA00042797"/>
    </source>
</evidence>
<dbReference type="FunFam" id="3.90.226.10:FF:000016">
    <property type="entry name" value="Propionyl-CoA carboxylase, beta subunit"/>
    <property type="match status" value="1"/>
</dbReference>
<dbReference type="Pfam" id="PF01039">
    <property type="entry name" value="Carboxyl_trans"/>
    <property type="match status" value="1"/>
</dbReference>
<evidence type="ECO:0000313" key="12">
    <source>
        <dbReference type="Proteomes" id="UP001497525"/>
    </source>
</evidence>